<evidence type="ECO:0000313" key="3">
    <source>
        <dbReference type="Proteomes" id="UP000005101"/>
    </source>
</evidence>
<sequence>MGNKNDDLVHFVRGYKLYSPTFLLLGLTLSILVHIFIPRNIKAWSKKKKILFIGIASVGLVTLIMLVLLGIAILFKSYLI</sequence>
<keyword evidence="1" id="KW-0472">Membrane</keyword>
<keyword evidence="1" id="KW-0812">Transmembrane</keyword>
<gene>
    <name evidence="2" type="ORF">BFAG_01751</name>
</gene>
<protein>
    <recommendedName>
        <fullName evidence="4">Transmembrane protein</fullName>
    </recommendedName>
</protein>
<feature type="transmembrane region" description="Helical" evidence="1">
    <location>
        <begin position="20"/>
        <end position="38"/>
    </location>
</feature>
<keyword evidence="1" id="KW-1133">Transmembrane helix</keyword>
<dbReference type="EMBL" id="EQ973213">
    <property type="protein sequence ID" value="EFR53056.1"/>
    <property type="molecule type" value="Genomic_DNA"/>
</dbReference>
<organism evidence="2 3">
    <name type="scientific">Bacteroides fragilis 3_1_12</name>
    <dbReference type="NCBI Taxonomy" id="457424"/>
    <lineage>
        <taxon>Bacteria</taxon>
        <taxon>Pseudomonadati</taxon>
        <taxon>Bacteroidota</taxon>
        <taxon>Bacteroidia</taxon>
        <taxon>Bacteroidales</taxon>
        <taxon>Bacteroidaceae</taxon>
        <taxon>Bacteroides</taxon>
    </lineage>
</organism>
<evidence type="ECO:0000256" key="1">
    <source>
        <dbReference type="SAM" id="Phobius"/>
    </source>
</evidence>
<proteinExistence type="predicted"/>
<evidence type="ECO:0000313" key="2">
    <source>
        <dbReference type="EMBL" id="EFR53056.1"/>
    </source>
</evidence>
<accession>A0ABN0BJF9</accession>
<feature type="transmembrane region" description="Helical" evidence="1">
    <location>
        <begin position="50"/>
        <end position="75"/>
    </location>
</feature>
<dbReference type="Proteomes" id="UP000005101">
    <property type="component" value="Unassembled WGS sequence"/>
</dbReference>
<keyword evidence="3" id="KW-1185">Reference proteome</keyword>
<name>A0ABN0BJF9_BACFG</name>
<evidence type="ECO:0008006" key="4">
    <source>
        <dbReference type="Google" id="ProtNLM"/>
    </source>
</evidence>
<reference evidence="2 3" key="1">
    <citation type="submission" date="2008-12" db="EMBL/GenBank/DDBJ databases">
        <title>Annotation of Bacteroides fragilis strain 3_1_12.</title>
        <authorList>
            <consortium name="The Broad Institute Genome Sequencing Platform"/>
            <person name="Ward D."/>
            <person name="Young S.K."/>
            <person name="Kodira C.D."/>
            <person name="Zeng Q."/>
            <person name="Koehrsen M."/>
            <person name="Alvarado L."/>
            <person name="Berlin A."/>
            <person name="Borenstein D."/>
            <person name="Chen Z."/>
            <person name="Engels R."/>
            <person name="Freedman E."/>
            <person name="Gellesch M."/>
            <person name="Goldberg J."/>
            <person name="Griggs A."/>
            <person name="Gujja S."/>
            <person name="Heiman D."/>
            <person name="Hepburn T."/>
            <person name="Howarth C."/>
            <person name="Jen D."/>
            <person name="Larson L."/>
            <person name="Lewis B."/>
            <person name="Mehta T."/>
            <person name="Park D."/>
            <person name="Pearson M."/>
            <person name="Roberts A."/>
            <person name="Saif S."/>
            <person name="Shea T."/>
            <person name="Shenoy N."/>
            <person name="Sisk P."/>
            <person name="Stolte C."/>
            <person name="Sykes S."/>
            <person name="Walk T."/>
            <person name="White J."/>
            <person name="Yandava C."/>
            <person name="Allen-Vercoe E."/>
            <person name="Strauss J."/>
            <person name="Ambrose C."/>
            <person name="Lander E."/>
            <person name="Nusbaum C."/>
            <person name="Galagan J."/>
            <person name="Birren B."/>
        </authorList>
    </citation>
    <scope>NUCLEOTIDE SEQUENCE [LARGE SCALE GENOMIC DNA]</scope>
    <source>
        <strain evidence="2 3">3_1_12</strain>
    </source>
</reference>